<dbReference type="GO" id="GO:0005829">
    <property type="term" value="C:cytosol"/>
    <property type="evidence" value="ECO:0007669"/>
    <property type="project" value="TreeGrafter"/>
</dbReference>
<dbReference type="InterPro" id="IPR036388">
    <property type="entry name" value="WH-like_DNA-bd_sf"/>
</dbReference>
<feature type="DNA-binding region" description="OmpR/PhoB-type" evidence="9">
    <location>
        <begin position="141"/>
        <end position="240"/>
    </location>
</feature>
<feature type="domain" description="Response regulatory" evidence="10">
    <location>
        <begin position="15"/>
        <end position="129"/>
    </location>
</feature>
<evidence type="ECO:0000256" key="8">
    <source>
        <dbReference type="PROSITE-ProRule" id="PRU00169"/>
    </source>
</evidence>
<dbReference type="SUPFAM" id="SSF46894">
    <property type="entry name" value="C-terminal effector domain of the bipartite response regulators"/>
    <property type="match status" value="1"/>
</dbReference>
<sequence length="248" mass="28527">MTETQNKGAVKMEQHILLVDDEAGILDMLEIVLKKEGFSQIKKAQSGKEALQIIQDFKPQLIVLDIMLPDISGLELCMELRKETDASILFLTAKTSDYDKLVGFAMGGDDYITKPFNPLEVVARIKVQLRHQRIYSAKEQASILEFEDFSINKDSCEVKHNEKVIELTAMEYSLLLFFAEHPNRIFTIAQLYENVWGQLILGDEKTVVMHISKIRKKMEPDKDKPKYIHNIRGLGYKFIPHKKGEEQK</sequence>
<dbReference type="GO" id="GO:0006355">
    <property type="term" value="P:regulation of DNA-templated transcription"/>
    <property type="evidence" value="ECO:0007669"/>
    <property type="project" value="InterPro"/>
</dbReference>
<dbReference type="SMART" id="SM00862">
    <property type="entry name" value="Trans_reg_C"/>
    <property type="match status" value="1"/>
</dbReference>
<evidence type="ECO:0000256" key="4">
    <source>
        <dbReference type="ARBA" id="ARBA00023015"/>
    </source>
</evidence>
<name>A0A1M7AW02_9FIRM</name>
<dbReference type="EMBL" id="FRAC01000034">
    <property type="protein sequence ID" value="SHL46958.1"/>
    <property type="molecule type" value="Genomic_DNA"/>
</dbReference>
<dbReference type="InterPro" id="IPR001789">
    <property type="entry name" value="Sig_transdc_resp-reg_receiver"/>
</dbReference>
<accession>A0A1M7AW02</accession>
<dbReference type="GO" id="GO:0000976">
    <property type="term" value="F:transcription cis-regulatory region binding"/>
    <property type="evidence" value="ECO:0007669"/>
    <property type="project" value="TreeGrafter"/>
</dbReference>
<evidence type="ECO:0000259" key="11">
    <source>
        <dbReference type="PROSITE" id="PS51755"/>
    </source>
</evidence>
<dbReference type="SUPFAM" id="SSF52172">
    <property type="entry name" value="CheY-like"/>
    <property type="match status" value="1"/>
</dbReference>
<evidence type="ECO:0000256" key="2">
    <source>
        <dbReference type="ARBA" id="ARBA00022553"/>
    </source>
</evidence>
<dbReference type="GO" id="GO:0032993">
    <property type="term" value="C:protein-DNA complex"/>
    <property type="evidence" value="ECO:0007669"/>
    <property type="project" value="TreeGrafter"/>
</dbReference>
<dbReference type="RefSeq" id="WP_242962579.1">
    <property type="nucleotide sequence ID" value="NZ_FRAC01000034.1"/>
</dbReference>
<dbReference type="Proteomes" id="UP000184386">
    <property type="component" value="Unassembled WGS sequence"/>
</dbReference>
<comment type="function">
    <text evidence="7">May play the central regulatory role in sporulation. It may be an element of the effector pathway responsible for the activation of sporulation genes in response to nutritional stress. Spo0A may act in concert with spo0H (a sigma factor) to control the expression of some genes that are critical to the sporulation process.</text>
</comment>
<dbReference type="Gene3D" id="6.10.250.690">
    <property type="match status" value="1"/>
</dbReference>
<evidence type="ECO:0000256" key="6">
    <source>
        <dbReference type="ARBA" id="ARBA00023163"/>
    </source>
</evidence>
<dbReference type="AlphaFoldDB" id="A0A1M7AW02"/>
<dbReference type="InterPro" id="IPR001867">
    <property type="entry name" value="OmpR/PhoB-type_DNA-bd"/>
</dbReference>
<dbReference type="SMART" id="SM00448">
    <property type="entry name" value="REC"/>
    <property type="match status" value="1"/>
</dbReference>
<dbReference type="FunFam" id="1.10.10.10:FF:000018">
    <property type="entry name" value="DNA-binding response regulator ResD"/>
    <property type="match status" value="1"/>
</dbReference>
<dbReference type="Gene3D" id="3.40.50.2300">
    <property type="match status" value="1"/>
</dbReference>
<reference evidence="12 13" key="1">
    <citation type="submission" date="2016-11" db="EMBL/GenBank/DDBJ databases">
        <authorList>
            <person name="Jaros S."/>
            <person name="Januszkiewicz K."/>
            <person name="Wedrychowicz H."/>
        </authorList>
    </citation>
    <scope>NUCLEOTIDE SEQUENCE [LARGE SCALE GENOMIC DNA]</scope>
    <source>
        <strain evidence="12 13">DSM 15929</strain>
    </source>
</reference>
<feature type="modified residue" description="4-aspartylphosphate" evidence="8">
    <location>
        <position position="65"/>
    </location>
</feature>
<dbReference type="InterPro" id="IPR011006">
    <property type="entry name" value="CheY-like_superfamily"/>
</dbReference>
<keyword evidence="3" id="KW-0902">Two-component regulatory system</keyword>
<evidence type="ECO:0000256" key="7">
    <source>
        <dbReference type="ARBA" id="ARBA00024867"/>
    </source>
</evidence>
<dbReference type="PROSITE" id="PS51755">
    <property type="entry name" value="OMPR_PHOB"/>
    <property type="match status" value="1"/>
</dbReference>
<evidence type="ECO:0000259" key="10">
    <source>
        <dbReference type="PROSITE" id="PS50110"/>
    </source>
</evidence>
<dbReference type="PANTHER" id="PTHR48111:SF52">
    <property type="entry name" value="TRANSCRIPTIONAL REGULATORY PROTEIN YVRH"/>
    <property type="match status" value="1"/>
</dbReference>
<dbReference type="Pfam" id="PF00072">
    <property type="entry name" value="Response_reg"/>
    <property type="match status" value="1"/>
</dbReference>
<dbReference type="STRING" id="1121322.SAMN02745136_04959"/>
<dbReference type="CDD" id="cd00383">
    <property type="entry name" value="trans_reg_C"/>
    <property type="match status" value="1"/>
</dbReference>
<evidence type="ECO:0000256" key="3">
    <source>
        <dbReference type="ARBA" id="ARBA00023012"/>
    </source>
</evidence>
<feature type="domain" description="OmpR/PhoB-type" evidence="11">
    <location>
        <begin position="141"/>
        <end position="240"/>
    </location>
</feature>
<dbReference type="PANTHER" id="PTHR48111">
    <property type="entry name" value="REGULATOR OF RPOS"/>
    <property type="match status" value="1"/>
</dbReference>
<dbReference type="Gene3D" id="1.10.10.10">
    <property type="entry name" value="Winged helix-like DNA-binding domain superfamily/Winged helix DNA-binding domain"/>
    <property type="match status" value="1"/>
</dbReference>
<evidence type="ECO:0000256" key="5">
    <source>
        <dbReference type="ARBA" id="ARBA00023125"/>
    </source>
</evidence>
<dbReference type="FunFam" id="3.40.50.2300:FF:000001">
    <property type="entry name" value="DNA-binding response regulator PhoB"/>
    <property type="match status" value="1"/>
</dbReference>
<keyword evidence="6" id="KW-0804">Transcription</keyword>
<dbReference type="GO" id="GO:0000156">
    <property type="term" value="F:phosphorelay response regulator activity"/>
    <property type="evidence" value="ECO:0007669"/>
    <property type="project" value="TreeGrafter"/>
</dbReference>
<evidence type="ECO:0000256" key="1">
    <source>
        <dbReference type="ARBA" id="ARBA00018672"/>
    </source>
</evidence>
<dbReference type="PROSITE" id="PS50110">
    <property type="entry name" value="RESPONSE_REGULATORY"/>
    <property type="match status" value="1"/>
</dbReference>
<evidence type="ECO:0000313" key="13">
    <source>
        <dbReference type="Proteomes" id="UP000184386"/>
    </source>
</evidence>
<dbReference type="InterPro" id="IPR039420">
    <property type="entry name" value="WalR-like"/>
</dbReference>
<evidence type="ECO:0000256" key="9">
    <source>
        <dbReference type="PROSITE-ProRule" id="PRU01091"/>
    </source>
</evidence>
<organism evidence="12 13">
    <name type="scientific">Anaerocolumna jejuensis DSM 15929</name>
    <dbReference type="NCBI Taxonomy" id="1121322"/>
    <lineage>
        <taxon>Bacteria</taxon>
        <taxon>Bacillati</taxon>
        <taxon>Bacillota</taxon>
        <taxon>Clostridia</taxon>
        <taxon>Lachnospirales</taxon>
        <taxon>Lachnospiraceae</taxon>
        <taxon>Anaerocolumna</taxon>
    </lineage>
</organism>
<dbReference type="InterPro" id="IPR016032">
    <property type="entry name" value="Sig_transdc_resp-reg_C-effctor"/>
</dbReference>
<dbReference type="CDD" id="cd17574">
    <property type="entry name" value="REC_OmpR"/>
    <property type="match status" value="1"/>
</dbReference>
<keyword evidence="5 9" id="KW-0238">DNA-binding</keyword>
<protein>
    <recommendedName>
        <fullName evidence="1">Stage 0 sporulation protein A homolog</fullName>
    </recommendedName>
</protein>
<keyword evidence="13" id="KW-1185">Reference proteome</keyword>
<evidence type="ECO:0000313" key="12">
    <source>
        <dbReference type="EMBL" id="SHL46958.1"/>
    </source>
</evidence>
<keyword evidence="4" id="KW-0805">Transcription regulation</keyword>
<keyword evidence="2 8" id="KW-0597">Phosphoprotein</keyword>
<dbReference type="Pfam" id="PF00486">
    <property type="entry name" value="Trans_reg_C"/>
    <property type="match status" value="1"/>
</dbReference>
<proteinExistence type="predicted"/>
<gene>
    <name evidence="12" type="ORF">SAMN02745136_04959</name>
</gene>